<gene>
    <name evidence="2" type="ORF">VB738_13805</name>
</gene>
<proteinExistence type="predicted"/>
<feature type="region of interest" description="Disordered" evidence="1">
    <location>
        <begin position="1"/>
        <end position="20"/>
    </location>
</feature>
<dbReference type="InterPro" id="IPR007709">
    <property type="entry name" value="N-FG_amidohydro"/>
</dbReference>
<dbReference type="SUPFAM" id="SSF53187">
    <property type="entry name" value="Zn-dependent exopeptidases"/>
    <property type="match status" value="1"/>
</dbReference>
<dbReference type="RefSeq" id="WP_323306290.1">
    <property type="nucleotide sequence ID" value="NZ_JAYGHX010000010.1"/>
</dbReference>
<protein>
    <submittedName>
        <fullName evidence="2">N-formylglutamate amidohydrolase</fullName>
    </submittedName>
</protein>
<evidence type="ECO:0000313" key="3">
    <source>
        <dbReference type="Proteomes" id="UP001304461"/>
    </source>
</evidence>
<dbReference type="InterPro" id="IPR011227">
    <property type="entry name" value="UCP029730"/>
</dbReference>
<keyword evidence="3" id="KW-1185">Reference proteome</keyword>
<dbReference type="Pfam" id="PF05013">
    <property type="entry name" value="FGase"/>
    <property type="match status" value="1"/>
</dbReference>
<organism evidence="2 3">
    <name type="scientific">Cyanobium gracile UHCC 0139</name>
    <dbReference type="NCBI Taxonomy" id="3110308"/>
    <lineage>
        <taxon>Bacteria</taxon>
        <taxon>Bacillati</taxon>
        <taxon>Cyanobacteriota</taxon>
        <taxon>Cyanophyceae</taxon>
        <taxon>Synechococcales</taxon>
        <taxon>Prochlorococcaceae</taxon>
        <taxon>Cyanobium</taxon>
    </lineage>
</organism>
<comment type="caution">
    <text evidence="2">The sequence shown here is derived from an EMBL/GenBank/DDBJ whole genome shotgun (WGS) entry which is preliminary data.</text>
</comment>
<evidence type="ECO:0000313" key="2">
    <source>
        <dbReference type="EMBL" id="MEA5392333.1"/>
    </source>
</evidence>
<dbReference type="Gene3D" id="3.40.630.40">
    <property type="entry name" value="Zn-dependent exopeptidases"/>
    <property type="match status" value="1"/>
</dbReference>
<evidence type="ECO:0000256" key="1">
    <source>
        <dbReference type="SAM" id="MobiDB-lite"/>
    </source>
</evidence>
<sequence length="293" mass="31639">MTAGSPLPCRARQAGGGKDPWPEVVTLQHEPLLGPADPAVFRIVNPAGRSPVLLTADHAGRAIPRRLGDLGLNDRQLASHAAWDLGVDGLGRLLAARLDAFLILHSYSRLVIDANRPPRAPDSIVGHCEQSAIAANLAIGTAGRQRRLEELFHPYHRRIAAELEARQGQARPSVLVTLHSFTPVLGAEVRPWHVGVLHGRDARLASRVRRGLQRERDLRVGDNQPYAVSDASDHTLVVHGEGRRIPHVELEVRQDLLATKAGQEAWAQRLAGVLEAALAEGFPPLPDGTASIG</sequence>
<name>A0ABU5RX31_9CYAN</name>
<dbReference type="PIRSF" id="PIRSF029730">
    <property type="entry name" value="UCP029730"/>
    <property type="match status" value="1"/>
</dbReference>
<accession>A0ABU5RX31</accession>
<reference evidence="2 3" key="1">
    <citation type="submission" date="2023-12" db="EMBL/GenBank/DDBJ databases">
        <title>Baltic Sea Cyanobacteria.</title>
        <authorList>
            <person name="Delbaje E."/>
            <person name="Fewer D.P."/>
            <person name="Shishido T.K."/>
        </authorList>
    </citation>
    <scope>NUCLEOTIDE SEQUENCE [LARGE SCALE GENOMIC DNA]</scope>
    <source>
        <strain evidence="2 3">UHCC 0139</strain>
    </source>
</reference>
<dbReference type="Proteomes" id="UP001304461">
    <property type="component" value="Unassembled WGS sequence"/>
</dbReference>
<dbReference type="EMBL" id="JAYGHX010000010">
    <property type="protein sequence ID" value="MEA5392333.1"/>
    <property type="molecule type" value="Genomic_DNA"/>
</dbReference>